<dbReference type="CDD" id="cd19895">
    <property type="entry name" value="DSRM_RED1_rpt1"/>
    <property type="match status" value="1"/>
</dbReference>
<dbReference type="InterPro" id="IPR044458">
    <property type="entry name" value="ADAR2_DSRM_1"/>
</dbReference>
<keyword evidence="2" id="KW-0479">Metal-binding</keyword>
<dbReference type="PANTHER" id="PTHR10910:SF58">
    <property type="entry name" value="DOUBLE-STRANDED RNA-SPECIFIC EDITASE 1"/>
    <property type="match status" value="1"/>
</dbReference>
<keyword evidence="6 8" id="KW-0694">RNA-binding</keyword>
<dbReference type="GO" id="GO:0046872">
    <property type="term" value="F:metal ion binding"/>
    <property type="evidence" value="ECO:0007669"/>
    <property type="project" value="UniProtKB-KW"/>
</dbReference>
<keyword evidence="7" id="KW-0539">Nucleus</keyword>
<evidence type="ECO:0000256" key="4">
    <source>
        <dbReference type="ARBA" id="ARBA00022801"/>
    </source>
</evidence>
<dbReference type="EMBL" id="RWIC01000839">
    <property type="protein sequence ID" value="TKC39794.1"/>
    <property type="molecule type" value="Genomic_DNA"/>
</dbReference>
<evidence type="ECO:0000259" key="10">
    <source>
        <dbReference type="PROSITE" id="PS50137"/>
    </source>
</evidence>
<gene>
    <name evidence="12" type="ORF">EI555_004712</name>
</gene>
<dbReference type="FunFam" id="3.30.160.20:FF:000011">
    <property type="entry name" value="double-stranded RNA-specific editase 1 isoform X1"/>
    <property type="match status" value="1"/>
</dbReference>
<comment type="caution">
    <text evidence="12">The sequence shown here is derived from an EMBL/GenBank/DDBJ whole genome shotgun (WGS) entry which is preliminary data.</text>
</comment>
<dbReference type="Proteomes" id="UP000308365">
    <property type="component" value="Unassembled WGS sequence"/>
</dbReference>
<name>A0A4U1ET17_MONMO</name>
<dbReference type="InterPro" id="IPR044459">
    <property type="entry name" value="ADAR2_DSRM_2"/>
</dbReference>
<feature type="compositionally biased region" description="Gly residues" evidence="9">
    <location>
        <begin position="135"/>
        <end position="151"/>
    </location>
</feature>
<dbReference type="SMART" id="SM00358">
    <property type="entry name" value="DSRM"/>
    <property type="match status" value="2"/>
</dbReference>
<comment type="subcellular location">
    <subcellularLocation>
        <location evidence="1">Nucleus</location>
    </subcellularLocation>
</comment>
<dbReference type="CDD" id="cd19898">
    <property type="entry name" value="DSRM_RED1_rpt2"/>
    <property type="match status" value="1"/>
</dbReference>
<dbReference type="GO" id="GO:0008251">
    <property type="term" value="F:tRNA-specific adenosine deaminase activity"/>
    <property type="evidence" value="ECO:0007669"/>
    <property type="project" value="TreeGrafter"/>
</dbReference>
<dbReference type="GO" id="GO:0006396">
    <property type="term" value="P:RNA processing"/>
    <property type="evidence" value="ECO:0007669"/>
    <property type="project" value="InterPro"/>
</dbReference>
<organism evidence="12 13">
    <name type="scientific">Monodon monoceros</name>
    <name type="common">Narwhal</name>
    <name type="synonym">Ceratodon monodon</name>
    <dbReference type="NCBI Taxonomy" id="40151"/>
    <lineage>
        <taxon>Eukaryota</taxon>
        <taxon>Metazoa</taxon>
        <taxon>Chordata</taxon>
        <taxon>Craniata</taxon>
        <taxon>Vertebrata</taxon>
        <taxon>Euteleostomi</taxon>
        <taxon>Mammalia</taxon>
        <taxon>Eutheria</taxon>
        <taxon>Laurasiatheria</taxon>
        <taxon>Artiodactyla</taxon>
        <taxon>Whippomorpha</taxon>
        <taxon>Cetacea</taxon>
        <taxon>Odontoceti</taxon>
        <taxon>Monodontidae</taxon>
        <taxon>Monodon</taxon>
    </lineage>
</organism>
<evidence type="ECO:0000313" key="13">
    <source>
        <dbReference type="Proteomes" id="UP000308365"/>
    </source>
</evidence>
<proteinExistence type="predicted"/>
<feature type="region of interest" description="Disordered" evidence="9">
    <location>
        <begin position="105"/>
        <end position="183"/>
    </location>
</feature>
<feature type="compositionally biased region" description="Basic residues" evidence="9">
    <location>
        <begin position="165"/>
        <end position="175"/>
    </location>
</feature>
<evidence type="ECO:0000256" key="5">
    <source>
        <dbReference type="ARBA" id="ARBA00022833"/>
    </source>
</evidence>
<evidence type="ECO:0000256" key="7">
    <source>
        <dbReference type="ARBA" id="ARBA00023242"/>
    </source>
</evidence>
<dbReference type="Pfam" id="PF02137">
    <property type="entry name" value="A_deamin"/>
    <property type="match status" value="1"/>
</dbReference>
<evidence type="ECO:0000256" key="1">
    <source>
        <dbReference type="ARBA" id="ARBA00004123"/>
    </source>
</evidence>
<feature type="domain" description="DRBM" evidence="10">
    <location>
        <begin position="180"/>
        <end position="246"/>
    </location>
</feature>
<evidence type="ECO:0000256" key="8">
    <source>
        <dbReference type="PROSITE-ProRule" id="PRU00266"/>
    </source>
</evidence>
<dbReference type="Gene3D" id="3.30.160.20">
    <property type="match status" value="2"/>
</dbReference>
<dbReference type="GO" id="GO:0003726">
    <property type="term" value="F:double-stranded RNA adenosine deaminase activity"/>
    <property type="evidence" value="ECO:0007669"/>
    <property type="project" value="TreeGrafter"/>
</dbReference>
<dbReference type="PROSITE" id="PS50141">
    <property type="entry name" value="A_DEAMIN_EDITASE"/>
    <property type="match status" value="1"/>
</dbReference>
<evidence type="ECO:0008006" key="14">
    <source>
        <dbReference type="Google" id="ProtNLM"/>
    </source>
</evidence>
<dbReference type="InterPro" id="IPR002466">
    <property type="entry name" value="A_deamin"/>
</dbReference>
<dbReference type="InterPro" id="IPR014720">
    <property type="entry name" value="dsRBD_dom"/>
</dbReference>
<dbReference type="PANTHER" id="PTHR10910">
    <property type="entry name" value="EUKARYOTE SPECIFIC DSRNA BINDING PROTEIN"/>
    <property type="match status" value="1"/>
</dbReference>
<feature type="domain" description="A to I editase" evidence="11">
    <location>
        <begin position="510"/>
        <end position="722"/>
    </location>
</feature>
<evidence type="ECO:0000259" key="11">
    <source>
        <dbReference type="PROSITE" id="PS50141"/>
    </source>
</evidence>
<accession>A0A4U1ET17</accession>
<dbReference type="FunFam" id="3.30.160.20:FF:000009">
    <property type="entry name" value="Adenosine deaminase RNA-specific B2 (inactive)"/>
    <property type="match status" value="1"/>
</dbReference>
<dbReference type="GO" id="GO:0005737">
    <property type="term" value="C:cytoplasm"/>
    <property type="evidence" value="ECO:0007669"/>
    <property type="project" value="TreeGrafter"/>
</dbReference>
<dbReference type="SMART" id="SM00552">
    <property type="entry name" value="ADEAMc"/>
    <property type="match status" value="1"/>
</dbReference>
<dbReference type="SUPFAM" id="SSF54768">
    <property type="entry name" value="dsRNA-binding domain-like"/>
    <property type="match status" value="2"/>
</dbReference>
<feature type="domain" description="DRBM" evidence="10">
    <location>
        <begin position="351"/>
        <end position="400"/>
    </location>
</feature>
<keyword evidence="4" id="KW-0378">Hydrolase</keyword>
<dbReference type="Pfam" id="PF00035">
    <property type="entry name" value="dsrm"/>
    <property type="match status" value="2"/>
</dbReference>
<evidence type="ECO:0000256" key="2">
    <source>
        <dbReference type="ARBA" id="ARBA00022723"/>
    </source>
</evidence>
<dbReference type="GO" id="GO:0003725">
    <property type="term" value="F:double-stranded RNA binding"/>
    <property type="evidence" value="ECO:0007669"/>
    <property type="project" value="TreeGrafter"/>
</dbReference>
<evidence type="ECO:0000256" key="9">
    <source>
        <dbReference type="SAM" id="MobiDB-lite"/>
    </source>
</evidence>
<dbReference type="GO" id="GO:0006382">
    <property type="term" value="P:adenosine to inosine editing"/>
    <property type="evidence" value="ECO:0007669"/>
    <property type="project" value="TreeGrafter"/>
</dbReference>
<evidence type="ECO:0000256" key="6">
    <source>
        <dbReference type="ARBA" id="ARBA00022884"/>
    </source>
</evidence>
<reference evidence="13" key="1">
    <citation type="journal article" date="2019" name="IScience">
        <title>Narwhal Genome Reveals Long-Term Low Genetic Diversity despite Current Large Abundance Size.</title>
        <authorList>
            <person name="Westbury M.V."/>
            <person name="Petersen B."/>
            <person name="Garde E."/>
            <person name="Heide-Jorgensen M.P."/>
            <person name="Lorenzen E.D."/>
        </authorList>
    </citation>
    <scope>NUCLEOTIDE SEQUENCE [LARGE SCALE GENOMIC DNA]</scope>
</reference>
<evidence type="ECO:0000256" key="3">
    <source>
        <dbReference type="ARBA" id="ARBA00022737"/>
    </source>
</evidence>
<evidence type="ECO:0000313" key="12">
    <source>
        <dbReference type="EMBL" id="TKC39794.1"/>
    </source>
</evidence>
<dbReference type="GO" id="GO:0005730">
    <property type="term" value="C:nucleolus"/>
    <property type="evidence" value="ECO:0007669"/>
    <property type="project" value="TreeGrafter"/>
</dbReference>
<protein>
    <recommendedName>
        <fullName evidence="14">Double-stranded RNA-specific editase 1</fullName>
    </recommendedName>
</protein>
<keyword evidence="5" id="KW-0862">Zinc</keyword>
<sequence length="744" mass="80874">MVLTPGIQAVLRSVARNLPCHGTRPPNSRVLAGILGGTLGVLYHAEEVGECSVQRADLTVLVLRFFPQRRLPSYDWFTQCHFLALSDRNSLRRSRNPHKYFAMDVEDEENMSSSSTDVKENCSLDGAPPKDGSAPGPGEGAPLSNGGGGGAGRKRALDESSNGHSKFRLKKRRRAPGPALPKNALMQLNEIKPGLQYTLLSQTGPVHAPLFVMSVEVNGQVFEGSGPTKKKAKLHAAEKALRSFVQFPNASEAHLAMGRSLSANADFTSDQADFPDALFNGFETPDRPDVPFYLGANGDDSFSSSGDLSLAASPVPAGLAQPPLPVPPPFPPPSGKNPVMILNELRPGLKYDFLSESGESHAKNFVLSVVVDGQFFEGSGRSKKLAKARAAQSALATVFNLRLDQTPSRQPVPSEGLQLHSPQVRKAARARLRVAHAFRRGAVAMVTGVFSSLCPQHGEVLVLADAVARLVLEKFGDLTDNFAAPHARRKVLAGIVMTTGTDVKDAKVISVSTGTKCINGEYMSDRGLALNDCHAEIISRRSLLRFLYTQLELYLNSKDDQKRSIFEKSERGGFKLKEKVRFHLYISTSPCGDARIFSPHETVLEEPADRHPNRKARGQLRTKIESGEGTIPVRSNASIQTWDGVLQGERLLTMSCSDKMARWNVVGIQGSLLSVFVEPIYFSSIILGSLYHGDHLSRAMYQRISNIEDLPALYTLNKPLLSGKYLRGGLLPLSHAPDFAASES</sequence>
<dbReference type="AlphaFoldDB" id="A0A4U1ET17"/>
<dbReference type="PROSITE" id="PS50137">
    <property type="entry name" value="DS_RBD"/>
    <property type="match status" value="2"/>
</dbReference>
<keyword evidence="3" id="KW-0677">Repeat</keyword>